<gene>
    <name evidence="1" type="ORF">X943_002591</name>
</gene>
<dbReference type="Proteomes" id="UP001195914">
    <property type="component" value="Unassembled WGS sequence"/>
</dbReference>
<sequence length="269" mass="31547">MQRIFYKLSLEKKPEQTLMLRKFRRSDFAILLSDGVGGKLPSADVVVHFDLPKNLGAIHRRIKPQRANIFFYLNEERVYIAHLQNAFKTILANWELPSKKQQLESFVERFGEMIDNMLPIDLNVKLGTTAQPKEELVLFTKSSYYYRILAALMYFIYRKLSQTRKQYLLYDPSFTKFKTRRDVEQFLSDSGITNYDGITLTKKGFVVDSYELLTLPLSHETVFEHPQIRQLRRKVNSGCISTHRQKQLVVHFLMIMLIQEGVQRIGKTS</sequence>
<evidence type="ECO:0000313" key="1">
    <source>
        <dbReference type="EMBL" id="KAK1937528.1"/>
    </source>
</evidence>
<protein>
    <submittedName>
        <fullName evidence="1">Uncharacterized protein</fullName>
    </submittedName>
</protein>
<proteinExistence type="predicted"/>
<dbReference type="AlphaFoldDB" id="A0AAD9GFN3"/>
<organism evidence="1 2">
    <name type="scientific">Babesia divergens</name>
    <dbReference type="NCBI Taxonomy" id="32595"/>
    <lineage>
        <taxon>Eukaryota</taxon>
        <taxon>Sar</taxon>
        <taxon>Alveolata</taxon>
        <taxon>Apicomplexa</taxon>
        <taxon>Aconoidasida</taxon>
        <taxon>Piroplasmida</taxon>
        <taxon>Babesiidae</taxon>
        <taxon>Babesia</taxon>
    </lineage>
</organism>
<accession>A0AAD9GFN3</accession>
<name>A0AAD9GFN3_BABDI</name>
<evidence type="ECO:0000313" key="2">
    <source>
        <dbReference type="Proteomes" id="UP001195914"/>
    </source>
</evidence>
<reference evidence="1" key="1">
    <citation type="journal article" date="2014" name="Nucleic Acids Res.">
        <title>The evolutionary dynamics of variant antigen genes in Babesia reveal a history of genomic innovation underlying host-parasite interaction.</title>
        <authorList>
            <person name="Jackson A.P."/>
            <person name="Otto T.D."/>
            <person name="Darby A."/>
            <person name="Ramaprasad A."/>
            <person name="Xia D."/>
            <person name="Echaide I.E."/>
            <person name="Farber M."/>
            <person name="Gahlot S."/>
            <person name="Gamble J."/>
            <person name="Gupta D."/>
            <person name="Gupta Y."/>
            <person name="Jackson L."/>
            <person name="Malandrin L."/>
            <person name="Malas T.B."/>
            <person name="Moussa E."/>
            <person name="Nair M."/>
            <person name="Reid A.J."/>
            <person name="Sanders M."/>
            <person name="Sharma J."/>
            <person name="Tracey A."/>
            <person name="Quail M.A."/>
            <person name="Weir W."/>
            <person name="Wastling J.M."/>
            <person name="Hall N."/>
            <person name="Willadsen P."/>
            <person name="Lingelbach K."/>
            <person name="Shiels B."/>
            <person name="Tait A."/>
            <person name="Berriman M."/>
            <person name="Allred D.R."/>
            <person name="Pain A."/>
        </authorList>
    </citation>
    <scope>NUCLEOTIDE SEQUENCE</scope>
    <source>
        <strain evidence="1">1802A</strain>
    </source>
</reference>
<comment type="caution">
    <text evidence="1">The sequence shown here is derived from an EMBL/GenBank/DDBJ whole genome shotgun (WGS) entry which is preliminary data.</text>
</comment>
<dbReference type="EMBL" id="JAHBMH010000033">
    <property type="protein sequence ID" value="KAK1937528.1"/>
    <property type="molecule type" value="Genomic_DNA"/>
</dbReference>
<reference evidence="1" key="2">
    <citation type="submission" date="2021-05" db="EMBL/GenBank/DDBJ databases">
        <authorList>
            <person name="Pain A."/>
        </authorList>
    </citation>
    <scope>NUCLEOTIDE SEQUENCE</scope>
    <source>
        <strain evidence="1">1802A</strain>
    </source>
</reference>
<keyword evidence="2" id="KW-1185">Reference proteome</keyword>